<reference evidence="5 6" key="1">
    <citation type="submission" date="2023-07" db="EMBL/GenBank/DDBJ databases">
        <title>Genomic Encyclopedia of Type Strains, Phase IV (KMG-IV): sequencing the most valuable type-strain genomes for metagenomic binning, comparative biology and taxonomic classification.</title>
        <authorList>
            <person name="Goeker M."/>
        </authorList>
    </citation>
    <scope>NUCLEOTIDE SEQUENCE [LARGE SCALE GENOMIC DNA]</scope>
    <source>
        <strain evidence="5 6">B1-1</strain>
    </source>
</reference>
<evidence type="ECO:0000313" key="5">
    <source>
        <dbReference type="EMBL" id="MDQ0518165.1"/>
    </source>
</evidence>
<dbReference type="InterPro" id="IPR050306">
    <property type="entry name" value="PfkB_Carbo_kinase"/>
</dbReference>
<dbReference type="CDD" id="cd01166">
    <property type="entry name" value="KdgK"/>
    <property type="match status" value="1"/>
</dbReference>
<dbReference type="EMBL" id="JAUSWJ010000001">
    <property type="protein sequence ID" value="MDQ0518165.1"/>
    <property type="molecule type" value="Genomic_DNA"/>
</dbReference>
<evidence type="ECO:0000256" key="2">
    <source>
        <dbReference type="ARBA" id="ARBA00022679"/>
    </source>
</evidence>
<evidence type="ECO:0000313" key="6">
    <source>
        <dbReference type="Proteomes" id="UP001223743"/>
    </source>
</evidence>
<dbReference type="PANTHER" id="PTHR43085">
    <property type="entry name" value="HEXOKINASE FAMILY MEMBER"/>
    <property type="match status" value="1"/>
</dbReference>
<dbReference type="InterPro" id="IPR029056">
    <property type="entry name" value="Ribokinase-like"/>
</dbReference>
<dbReference type="Pfam" id="PF00294">
    <property type="entry name" value="PfkB"/>
    <property type="match status" value="1"/>
</dbReference>
<dbReference type="SUPFAM" id="SSF53613">
    <property type="entry name" value="Ribokinase-like"/>
    <property type="match status" value="1"/>
</dbReference>
<name>A0ABU0MB23_9HYPH</name>
<keyword evidence="3" id="KW-0418">Kinase</keyword>
<evidence type="ECO:0000259" key="4">
    <source>
        <dbReference type="Pfam" id="PF00294"/>
    </source>
</evidence>
<dbReference type="GO" id="GO:0008673">
    <property type="term" value="F:2-dehydro-3-deoxygluconokinase activity"/>
    <property type="evidence" value="ECO:0007669"/>
    <property type="project" value="UniProtKB-EC"/>
</dbReference>
<dbReference type="Gene3D" id="3.40.1190.20">
    <property type="match status" value="1"/>
</dbReference>
<protein>
    <submittedName>
        <fullName evidence="5">2-dehydro-3-deoxygluconokinase</fullName>
        <ecNumber evidence="5">2.7.1.45</ecNumber>
    </submittedName>
</protein>
<dbReference type="EC" id="2.7.1.45" evidence="5"/>
<sequence>MSPDIICIGEPMFELNQPEGETDFHPGHGGDASNAAIAAARQDASVGMLTAIGTDAFGDSFLELWRSEGVDTSAVKRDPNAPTGLYFVTHGPEGHQFSYRRAGSAASLLGPGEIPLDYVRGARILHASGISQAISAAAADAVFLAMHTVRAAGGLVSYDTNLRARLWPIDRARAIIHASAGLAHILKTSIEDATALTGLTDPLRIANFYLHLGARIAIVTQGGAGTLVATHEKHRQIDAIKVKPVDATGAGDTFDGAFLAEYLKHGDPFAAALYANAAAGLATEGYGAVAPMPRRAAVEAALARL</sequence>
<dbReference type="Proteomes" id="UP001223743">
    <property type="component" value="Unassembled WGS sequence"/>
</dbReference>
<evidence type="ECO:0000256" key="3">
    <source>
        <dbReference type="ARBA" id="ARBA00022777"/>
    </source>
</evidence>
<accession>A0ABU0MB23</accession>
<dbReference type="PANTHER" id="PTHR43085:SF15">
    <property type="entry name" value="2-DEHYDRO-3-DEOXYGLUCONOKINASE"/>
    <property type="match status" value="1"/>
</dbReference>
<proteinExistence type="inferred from homology"/>
<organism evidence="5 6">
    <name type="scientific">Kaistia geumhonensis</name>
    <dbReference type="NCBI Taxonomy" id="410839"/>
    <lineage>
        <taxon>Bacteria</taxon>
        <taxon>Pseudomonadati</taxon>
        <taxon>Pseudomonadota</taxon>
        <taxon>Alphaproteobacteria</taxon>
        <taxon>Hyphomicrobiales</taxon>
        <taxon>Kaistiaceae</taxon>
        <taxon>Kaistia</taxon>
    </lineage>
</organism>
<dbReference type="RefSeq" id="WP_266283587.1">
    <property type="nucleotide sequence ID" value="NZ_JAPKNF010000003.1"/>
</dbReference>
<feature type="domain" description="Carbohydrate kinase PfkB" evidence="4">
    <location>
        <begin position="4"/>
        <end position="293"/>
    </location>
</feature>
<gene>
    <name evidence="5" type="ORF">QO015_003778</name>
</gene>
<evidence type="ECO:0000256" key="1">
    <source>
        <dbReference type="ARBA" id="ARBA00010688"/>
    </source>
</evidence>
<comment type="similarity">
    <text evidence="1">Belongs to the carbohydrate kinase PfkB family.</text>
</comment>
<comment type="caution">
    <text evidence="5">The sequence shown here is derived from an EMBL/GenBank/DDBJ whole genome shotgun (WGS) entry which is preliminary data.</text>
</comment>
<keyword evidence="6" id="KW-1185">Reference proteome</keyword>
<dbReference type="InterPro" id="IPR011611">
    <property type="entry name" value="PfkB_dom"/>
</dbReference>
<keyword evidence="2 5" id="KW-0808">Transferase</keyword>